<reference evidence="2" key="1">
    <citation type="submission" date="2018-03" db="EMBL/GenBank/DDBJ databases">
        <authorList>
            <person name="Batty M. E."/>
            <person name="Batty M E."/>
        </authorList>
    </citation>
    <scope>NUCLEOTIDE SEQUENCE [LARGE SCALE GENOMIC DNA]</scope>
</reference>
<accession>A0A2U3RHS9</accession>
<proteinExistence type="predicted"/>
<dbReference type="RefSeq" id="WP_223845139.1">
    <property type="nucleotide sequence ID" value="NZ_CP044031.1"/>
</dbReference>
<dbReference type="AlphaFoldDB" id="A0A2U3RHS9"/>
<organism evidence="1 2">
    <name type="scientific">Orientia tsutsugamushi</name>
    <name type="common">Rickettsia tsutsugamushi</name>
    <dbReference type="NCBI Taxonomy" id="784"/>
    <lineage>
        <taxon>Bacteria</taxon>
        <taxon>Pseudomonadati</taxon>
        <taxon>Pseudomonadota</taxon>
        <taxon>Alphaproteobacteria</taxon>
        <taxon>Rickettsiales</taxon>
        <taxon>Rickettsiaceae</taxon>
        <taxon>Rickettsieae</taxon>
        <taxon>Orientia</taxon>
    </lineage>
</organism>
<evidence type="ECO:0000313" key="2">
    <source>
        <dbReference type="Proteomes" id="UP000244943"/>
    </source>
</evidence>
<dbReference type="Proteomes" id="UP000244943">
    <property type="component" value="Chromosome I"/>
</dbReference>
<gene>
    <name evidence="1" type="primary">TrbL</name>
    <name evidence="1" type="synonym">VirB6|trbG</name>
    <name evidence="1" type="synonym">virB9</name>
    <name evidence="1" type="ORF">UT76HP_02243</name>
</gene>
<evidence type="ECO:0000313" key="1">
    <source>
        <dbReference type="EMBL" id="SPR12782.1"/>
    </source>
</evidence>
<dbReference type="GeneID" id="89460490"/>
<name>A0A2U3RHS9_ORITS</name>
<dbReference type="EMBL" id="LS398552">
    <property type="protein sequence ID" value="SPR12782.1"/>
    <property type="molecule type" value="Genomic_DNA"/>
</dbReference>
<sequence>MFMILISHLSTVDASPTGFLWYNDEHGHELNNSSSKLMSWTHDHRIEELKEQFNRAQRIALDNPIANEKWTSLQTDANRIDKRARLIEQHLIAKEKS</sequence>
<protein>
    <submittedName>
        <fullName evidence="1">Conjugal transfer protein</fullName>
    </submittedName>
</protein>